<comment type="caution">
    <text evidence="2">The sequence shown here is derived from an EMBL/GenBank/DDBJ whole genome shotgun (WGS) entry which is preliminary data.</text>
</comment>
<name>A0ABU5L4A5_9PSED</name>
<dbReference type="CDD" id="cd00093">
    <property type="entry name" value="HTH_XRE"/>
    <property type="match status" value="1"/>
</dbReference>
<evidence type="ECO:0000313" key="2">
    <source>
        <dbReference type="EMBL" id="MDZ5740981.1"/>
    </source>
</evidence>
<dbReference type="CDD" id="cd06529">
    <property type="entry name" value="S24_LexA-like"/>
    <property type="match status" value="1"/>
</dbReference>
<dbReference type="SUPFAM" id="SSF47413">
    <property type="entry name" value="lambda repressor-like DNA-binding domains"/>
    <property type="match status" value="1"/>
</dbReference>
<evidence type="ECO:0000313" key="3">
    <source>
        <dbReference type="Proteomes" id="UP001292116"/>
    </source>
</evidence>
<organism evidence="2 3">
    <name type="scientific">Pseudomonas asiatica</name>
    <dbReference type="NCBI Taxonomy" id="2219225"/>
    <lineage>
        <taxon>Bacteria</taxon>
        <taxon>Pseudomonadati</taxon>
        <taxon>Pseudomonadota</taxon>
        <taxon>Gammaproteobacteria</taxon>
        <taxon>Pseudomonadales</taxon>
        <taxon>Pseudomonadaceae</taxon>
        <taxon>Pseudomonas</taxon>
    </lineage>
</organism>
<dbReference type="Gene3D" id="1.10.260.40">
    <property type="entry name" value="lambda repressor-like DNA-binding domains"/>
    <property type="match status" value="1"/>
</dbReference>
<accession>A0ABU5L4A5</accession>
<dbReference type="Gene3D" id="2.10.109.10">
    <property type="entry name" value="Umud Fragment, subunit A"/>
    <property type="match status" value="1"/>
</dbReference>
<dbReference type="InterPro" id="IPR015927">
    <property type="entry name" value="Peptidase_S24_S26A/B/C"/>
</dbReference>
<dbReference type="SUPFAM" id="SSF51306">
    <property type="entry name" value="LexA/Signal peptidase"/>
    <property type="match status" value="1"/>
</dbReference>
<dbReference type="EMBL" id="JAXUBM010000032">
    <property type="protein sequence ID" value="MDZ5740981.1"/>
    <property type="molecule type" value="Genomic_DNA"/>
</dbReference>
<dbReference type="PROSITE" id="PS50943">
    <property type="entry name" value="HTH_CROC1"/>
    <property type="match status" value="1"/>
</dbReference>
<proteinExistence type="predicted"/>
<dbReference type="Pfam" id="PF00717">
    <property type="entry name" value="Peptidase_S24"/>
    <property type="match status" value="1"/>
</dbReference>
<sequence>MKYELSVHTMSELKVHASACDIEPMVHIEEIRAAFASRLKQALAASDIPAWGAGARLASIASVTPKAASKWLNGESMPGGVKMLALATALKVRLEWLEYGKGEMVDERPEFDANVEPSAGPVRYYKYPEISWVQAGMPMEAIELSNVASCEVHPSDAWAGPNGFWLKVKGPSMTSPNGMSFSEGMVILVAPGFDVEHGQYVVAKLIDSNEATFKQFIWDSGKAYLKPLNPAFPTVEMDGEWCLVGRVVDAKWPRSAL</sequence>
<dbReference type="InterPro" id="IPR001387">
    <property type="entry name" value="Cro/C1-type_HTH"/>
</dbReference>
<dbReference type="PANTHER" id="PTHR33516:SF2">
    <property type="entry name" value="LEXA REPRESSOR-RELATED"/>
    <property type="match status" value="1"/>
</dbReference>
<gene>
    <name evidence="2" type="ORF">SOW75_22610</name>
</gene>
<dbReference type="Proteomes" id="UP001292116">
    <property type="component" value="Unassembled WGS sequence"/>
</dbReference>
<keyword evidence="3" id="KW-1185">Reference proteome</keyword>
<dbReference type="SMART" id="SM00530">
    <property type="entry name" value="HTH_XRE"/>
    <property type="match status" value="1"/>
</dbReference>
<feature type="domain" description="HTH cro/C1-type" evidence="1">
    <location>
        <begin position="57"/>
        <end position="97"/>
    </location>
</feature>
<dbReference type="InterPro" id="IPR050077">
    <property type="entry name" value="LexA_repressor"/>
</dbReference>
<dbReference type="InterPro" id="IPR039418">
    <property type="entry name" value="LexA-like"/>
</dbReference>
<reference evidence="2 3" key="1">
    <citation type="submission" date="2023-11" db="EMBL/GenBank/DDBJ databases">
        <title>Draft genomes analysis of Pseudomonas asiatica isolated from milk, feces and farm soil of cows suffering from clinical mastitis.</title>
        <authorList>
            <person name="Rahman T."/>
            <person name="Das Z.C."/>
            <person name="Hoque M.N."/>
        </authorList>
    </citation>
    <scope>NUCLEOTIDE SEQUENCE [LARGE SCALE GENOMIC DNA]</scope>
    <source>
        <strain evidence="2 3">2F2</strain>
    </source>
</reference>
<dbReference type="RefSeq" id="WP_253139606.1">
    <property type="nucleotide sequence ID" value="NZ_JAMYBU010000041.1"/>
</dbReference>
<protein>
    <submittedName>
        <fullName evidence="2">S24 family peptidase</fullName>
    </submittedName>
</protein>
<evidence type="ECO:0000259" key="1">
    <source>
        <dbReference type="PROSITE" id="PS50943"/>
    </source>
</evidence>
<dbReference type="InterPro" id="IPR010982">
    <property type="entry name" value="Lambda_DNA-bd_dom_sf"/>
</dbReference>
<dbReference type="InterPro" id="IPR036286">
    <property type="entry name" value="LexA/Signal_pep-like_sf"/>
</dbReference>
<dbReference type="PANTHER" id="PTHR33516">
    <property type="entry name" value="LEXA REPRESSOR"/>
    <property type="match status" value="1"/>
</dbReference>